<accession>A0A3N9TKP4</accession>
<feature type="binding site" evidence="12">
    <location>
        <position position="224"/>
    </location>
    <ligand>
        <name>FAD</name>
        <dbReference type="ChEBI" id="CHEBI:57692"/>
    </ligand>
</feature>
<evidence type="ECO:0000256" key="10">
    <source>
        <dbReference type="ARBA" id="ARBA00059220"/>
    </source>
</evidence>
<keyword evidence="5 12" id="KW-0285">Flavoprotein</keyword>
<feature type="site" description="Electron transfer via tryptophanyl radical" evidence="13">
    <location>
        <position position="307"/>
    </location>
</feature>
<dbReference type="Proteomes" id="UP000281112">
    <property type="component" value="Unassembled WGS sequence"/>
</dbReference>
<comment type="cofactor">
    <cofactor evidence="12">
        <name>FAD</name>
        <dbReference type="ChEBI" id="CHEBI:57692"/>
    </cofactor>
    <text evidence="12">Binds 1 FAD per subunit.</text>
</comment>
<dbReference type="Pfam" id="PF00875">
    <property type="entry name" value="DNA_photolyase"/>
    <property type="match status" value="1"/>
</dbReference>
<feature type="site" description="Electron transfer via tryptophanyl radical" evidence="13">
    <location>
        <position position="383"/>
    </location>
</feature>
<comment type="cofactor">
    <cofactor evidence="1">
        <name>(6R)-5,10-methylene-5,6,7,8-tetrahydrofolate</name>
        <dbReference type="ChEBI" id="CHEBI:15636"/>
    </cofactor>
</comment>
<dbReference type="NCBIfam" id="NF007955">
    <property type="entry name" value="PRK10674.1"/>
    <property type="match status" value="1"/>
</dbReference>
<dbReference type="InterPro" id="IPR036134">
    <property type="entry name" value="Crypto/Photolyase_FAD-like_sf"/>
</dbReference>
<evidence type="ECO:0000256" key="9">
    <source>
        <dbReference type="ARBA" id="ARBA00033999"/>
    </source>
</evidence>
<dbReference type="InterPro" id="IPR018394">
    <property type="entry name" value="DNA_photolyase_1_CS_C"/>
</dbReference>
<organism evidence="16 17">
    <name type="scientific">Vibrio viridaestus</name>
    <dbReference type="NCBI Taxonomy" id="2487322"/>
    <lineage>
        <taxon>Bacteria</taxon>
        <taxon>Pseudomonadati</taxon>
        <taxon>Pseudomonadota</taxon>
        <taxon>Gammaproteobacteria</taxon>
        <taxon>Vibrionales</taxon>
        <taxon>Vibrionaceae</taxon>
        <taxon>Vibrio</taxon>
    </lineage>
</organism>
<evidence type="ECO:0000259" key="15">
    <source>
        <dbReference type="PROSITE" id="PS51645"/>
    </source>
</evidence>
<gene>
    <name evidence="16" type="ORF">EES38_02460</name>
</gene>
<comment type="similarity">
    <text evidence="2">Belongs to the DNA photolyase class-1 family.</text>
</comment>
<dbReference type="OrthoDB" id="9772484at2"/>
<comment type="catalytic activity">
    <reaction evidence="9">
        <text>cyclobutadipyrimidine (in DNA) = 2 pyrimidine residues (in DNA).</text>
        <dbReference type="EC" id="4.1.99.3"/>
    </reaction>
</comment>
<protein>
    <recommendedName>
        <fullName evidence="4">Deoxyribodipyrimidine photo-lyase</fullName>
        <ecNumber evidence="3">4.1.99.3</ecNumber>
    </recommendedName>
    <alternativeName>
        <fullName evidence="8">DNA photolyase</fullName>
    </alternativeName>
    <alternativeName>
        <fullName evidence="11">Photoreactivating enzyme</fullName>
    </alternativeName>
</protein>
<dbReference type="GO" id="GO:0009416">
    <property type="term" value="P:response to light stimulus"/>
    <property type="evidence" value="ECO:0007669"/>
    <property type="project" value="TreeGrafter"/>
</dbReference>
<evidence type="ECO:0000256" key="12">
    <source>
        <dbReference type="PIRSR" id="PIRSR602081-1"/>
    </source>
</evidence>
<dbReference type="GO" id="GO:0071949">
    <property type="term" value="F:FAD binding"/>
    <property type="evidence" value="ECO:0007669"/>
    <property type="project" value="TreeGrafter"/>
</dbReference>
<dbReference type="PANTHER" id="PTHR11455">
    <property type="entry name" value="CRYPTOCHROME"/>
    <property type="match status" value="1"/>
</dbReference>
<keyword evidence="16" id="KW-0456">Lyase</keyword>
<feature type="binding site" evidence="12">
    <location>
        <begin position="275"/>
        <end position="282"/>
    </location>
    <ligand>
        <name>FAD</name>
        <dbReference type="ChEBI" id="CHEBI:57692"/>
    </ligand>
</feature>
<dbReference type="SUPFAM" id="SSF48173">
    <property type="entry name" value="Cryptochrome/photolyase FAD-binding domain"/>
    <property type="match status" value="1"/>
</dbReference>
<feature type="binding site" evidence="12">
    <location>
        <begin position="236"/>
        <end position="240"/>
    </location>
    <ligand>
        <name>FAD</name>
        <dbReference type="ChEBI" id="CHEBI:57692"/>
    </ligand>
</feature>
<proteinExistence type="inferred from homology"/>
<evidence type="ECO:0000256" key="7">
    <source>
        <dbReference type="ARBA" id="ARBA00022991"/>
    </source>
</evidence>
<evidence type="ECO:0000256" key="14">
    <source>
        <dbReference type="RuleBase" id="RU004182"/>
    </source>
</evidence>
<feature type="domain" description="Photolyase/cryptochrome alpha/beta" evidence="15">
    <location>
        <begin position="1"/>
        <end position="133"/>
    </location>
</feature>
<feature type="site" description="Electron transfer via tryptophanyl radical" evidence="13">
    <location>
        <position position="360"/>
    </location>
</feature>
<dbReference type="FunFam" id="1.10.579.10:FF:000003">
    <property type="entry name" value="Deoxyribodipyrimidine photo-lyase"/>
    <property type="match status" value="1"/>
</dbReference>
<evidence type="ECO:0000256" key="4">
    <source>
        <dbReference type="ARBA" id="ARBA00014046"/>
    </source>
</evidence>
<evidence type="ECO:0000256" key="5">
    <source>
        <dbReference type="ARBA" id="ARBA00022630"/>
    </source>
</evidence>
<dbReference type="GO" id="GO:0003677">
    <property type="term" value="F:DNA binding"/>
    <property type="evidence" value="ECO:0007669"/>
    <property type="project" value="TreeGrafter"/>
</dbReference>
<dbReference type="RefSeq" id="WP_124935569.1">
    <property type="nucleotide sequence ID" value="NZ_RJVQ01000001.1"/>
</dbReference>
<dbReference type="PANTHER" id="PTHR11455:SF9">
    <property type="entry name" value="CRYPTOCHROME CIRCADIAN CLOCK 5 ISOFORM X1"/>
    <property type="match status" value="1"/>
</dbReference>
<comment type="similarity">
    <text evidence="14">Belongs to the DNA photolyase family.</text>
</comment>
<dbReference type="InterPro" id="IPR002081">
    <property type="entry name" value="Cryptochrome/DNA_photolyase_1"/>
</dbReference>
<feature type="binding site" evidence="12">
    <location>
        <position position="272"/>
    </location>
    <ligand>
        <name>FAD</name>
        <dbReference type="ChEBI" id="CHEBI:57692"/>
    </ligand>
</feature>
<sequence>MNLVWLRTDLRTVDNTALNSAMATGEPTLAIFIATPGQWKQHDKSEIQADLIYRRLFELKGELLDLNVPLLYQEVDSFSDSIDVVHRVVKDFEVKQLYFNNEYELNERRRDAEIEQTFEQDDIDIHRYDDKCLLAPGAVLNKQGDYFKVFTPFKNSWLKLAYTPEIKKLAAGKPYALNEKQKAWLLSESSSFTYPRISSAQWGVKFDEIRSVLRRFCKESIRQYHQNRDFPAIDGTSQLSPYLAIGAISVRQCLARVNMSFPDGQPDGAATWISELIWREFYQHLVWFRDDISIGKSFHDWGQWLHWHENEEFFEKWASGETGYPIVDAAMRQLNQTGWMHNRLRMIVASFLTKDLHINWRKGESYFMSKLIDGDFPANNGGWQWCASTGCDGQPYFRIFNPITQGQKFDPNGEFIKRWVPELGPVPSKFIHEPWKWAGVKNLSYPEQIVDHSKERKLTLELYKAAKDSIA</sequence>
<evidence type="ECO:0000256" key="6">
    <source>
        <dbReference type="ARBA" id="ARBA00022827"/>
    </source>
</evidence>
<evidence type="ECO:0000256" key="3">
    <source>
        <dbReference type="ARBA" id="ARBA00013149"/>
    </source>
</evidence>
<comment type="function">
    <text evidence="10">Involved in repair of UV radiation-induced DNA damage. Catalyzes the light-dependent monomerization (300-600 nm) of cyclobutyl pyrimidine dimers (in cis-syn configuration), which are formed between adjacent bases on the same DNA strand upon exposure to ultraviolet radiation.</text>
</comment>
<dbReference type="Gene3D" id="1.25.40.80">
    <property type="match status" value="1"/>
</dbReference>
<dbReference type="EC" id="4.1.99.3" evidence="3"/>
<dbReference type="PRINTS" id="PR00147">
    <property type="entry name" value="DNAPHOTLYASE"/>
</dbReference>
<keyword evidence="6 12" id="KW-0274">FAD</keyword>
<reference evidence="16 17" key="1">
    <citation type="submission" date="2018-11" db="EMBL/GenBank/DDBJ databases">
        <title>Vibrio LJC006 sp. nov., isolated from seawater during the bloom of the enteromorpha.</title>
        <authorList>
            <person name="Liang J."/>
        </authorList>
    </citation>
    <scope>NUCLEOTIDE SEQUENCE [LARGE SCALE GENOMIC DNA]</scope>
    <source>
        <strain evidence="16 17">LJC006</strain>
    </source>
</reference>
<name>A0A3N9TKP4_9VIBR</name>
<dbReference type="Gene3D" id="1.10.579.10">
    <property type="entry name" value="DNA Cyclobutane Dipyrimidine Photolyase, subunit A, domain 3"/>
    <property type="match status" value="1"/>
</dbReference>
<dbReference type="InterPro" id="IPR014729">
    <property type="entry name" value="Rossmann-like_a/b/a_fold"/>
</dbReference>
<keyword evidence="17" id="KW-1185">Reference proteome</keyword>
<dbReference type="InterPro" id="IPR036155">
    <property type="entry name" value="Crypto/Photolyase_N_sf"/>
</dbReference>
<dbReference type="Gene3D" id="3.40.50.620">
    <property type="entry name" value="HUPs"/>
    <property type="match status" value="1"/>
</dbReference>
<evidence type="ECO:0000256" key="8">
    <source>
        <dbReference type="ARBA" id="ARBA00031671"/>
    </source>
</evidence>
<evidence type="ECO:0000256" key="13">
    <source>
        <dbReference type="PIRSR" id="PIRSR602081-2"/>
    </source>
</evidence>
<dbReference type="EMBL" id="RJVQ01000001">
    <property type="protein sequence ID" value="RQW64919.1"/>
    <property type="molecule type" value="Genomic_DNA"/>
</dbReference>
<dbReference type="PROSITE" id="PS51645">
    <property type="entry name" value="PHR_CRY_ALPHA_BETA"/>
    <property type="match status" value="1"/>
</dbReference>
<feature type="binding site" evidence="12">
    <location>
        <begin position="373"/>
        <end position="375"/>
    </location>
    <ligand>
        <name>FAD</name>
        <dbReference type="ChEBI" id="CHEBI:57692"/>
    </ligand>
</feature>
<dbReference type="AlphaFoldDB" id="A0A3N9TKP4"/>
<dbReference type="SUPFAM" id="SSF52425">
    <property type="entry name" value="Cryptochrome/photolyase, N-terminal domain"/>
    <property type="match status" value="1"/>
</dbReference>
<dbReference type="PROSITE" id="PS00394">
    <property type="entry name" value="DNA_PHOTOLYASES_1_1"/>
    <property type="match status" value="1"/>
</dbReference>
<evidence type="ECO:0000256" key="2">
    <source>
        <dbReference type="ARBA" id="ARBA00005862"/>
    </source>
</evidence>
<evidence type="ECO:0000256" key="11">
    <source>
        <dbReference type="ARBA" id="ARBA00083107"/>
    </source>
</evidence>
<evidence type="ECO:0000313" key="17">
    <source>
        <dbReference type="Proteomes" id="UP000281112"/>
    </source>
</evidence>
<dbReference type="Pfam" id="PF03441">
    <property type="entry name" value="FAD_binding_7"/>
    <property type="match status" value="1"/>
</dbReference>
<evidence type="ECO:0000313" key="16">
    <source>
        <dbReference type="EMBL" id="RQW64919.1"/>
    </source>
</evidence>
<keyword evidence="7 14" id="KW-0157">Chromophore</keyword>
<dbReference type="InterPro" id="IPR006050">
    <property type="entry name" value="DNA_photolyase_N"/>
</dbReference>
<dbReference type="InterPro" id="IPR005101">
    <property type="entry name" value="Cryptochr/Photolyase_FAD-bd"/>
</dbReference>
<dbReference type="GO" id="GO:0003904">
    <property type="term" value="F:deoxyribodipyrimidine photo-lyase activity"/>
    <property type="evidence" value="ECO:0007669"/>
    <property type="project" value="UniProtKB-EC"/>
</dbReference>
<evidence type="ECO:0000256" key="1">
    <source>
        <dbReference type="ARBA" id="ARBA00001932"/>
    </source>
</evidence>
<dbReference type="PROSITE" id="PS00691">
    <property type="entry name" value="DNA_PHOTOLYASES_1_2"/>
    <property type="match status" value="1"/>
</dbReference>
<dbReference type="GO" id="GO:0000719">
    <property type="term" value="P:photoreactive repair"/>
    <property type="evidence" value="ECO:0007669"/>
    <property type="project" value="UniProtKB-ARBA"/>
</dbReference>
<comment type="caution">
    <text evidence="16">The sequence shown here is derived from an EMBL/GenBank/DDBJ whole genome shotgun (WGS) entry which is preliminary data.</text>
</comment>